<dbReference type="Pfam" id="PF07228">
    <property type="entry name" value="SpoIIE"/>
    <property type="match status" value="1"/>
</dbReference>
<gene>
    <name evidence="3" type="ORF">RM574_07975</name>
</gene>
<dbReference type="Gene3D" id="3.60.40.10">
    <property type="entry name" value="PPM-type phosphatase domain"/>
    <property type="match status" value="1"/>
</dbReference>
<dbReference type="Proteomes" id="UP001183607">
    <property type="component" value="Unassembled WGS sequence"/>
</dbReference>
<dbReference type="SUPFAM" id="SSF55785">
    <property type="entry name" value="PYP-like sensor domain (PAS domain)"/>
    <property type="match status" value="1"/>
</dbReference>
<comment type="caution">
    <text evidence="3">The sequence shown here is derived from an EMBL/GenBank/DDBJ whole genome shotgun (WGS) entry which is preliminary data.</text>
</comment>
<dbReference type="RefSeq" id="WP_311676828.1">
    <property type="nucleotide sequence ID" value="NZ_JAVRER010000009.1"/>
</dbReference>
<dbReference type="InterPro" id="IPR052016">
    <property type="entry name" value="Bact_Sigma-Reg"/>
</dbReference>
<name>A0ABD5E1U5_9ACTN</name>
<dbReference type="PANTHER" id="PTHR43156">
    <property type="entry name" value="STAGE II SPORULATION PROTEIN E-RELATED"/>
    <property type="match status" value="1"/>
</dbReference>
<proteinExistence type="predicted"/>
<evidence type="ECO:0000256" key="1">
    <source>
        <dbReference type="ARBA" id="ARBA00022801"/>
    </source>
</evidence>
<dbReference type="SUPFAM" id="SSF55781">
    <property type="entry name" value="GAF domain-like"/>
    <property type="match status" value="1"/>
</dbReference>
<evidence type="ECO:0000259" key="2">
    <source>
        <dbReference type="SMART" id="SM00331"/>
    </source>
</evidence>
<dbReference type="InterPro" id="IPR035965">
    <property type="entry name" value="PAS-like_dom_sf"/>
</dbReference>
<dbReference type="GO" id="GO:0016787">
    <property type="term" value="F:hydrolase activity"/>
    <property type="evidence" value="ECO:0007669"/>
    <property type="project" value="UniProtKB-KW"/>
</dbReference>
<organism evidence="3 4">
    <name type="scientific">Streptomyces evansiae</name>
    <dbReference type="NCBI Taxonomy" id="3075535"/>
    <lineage>
        <taxon>Bacteria</taxon>
        <taxon>Bacillati</taxon>
        <taxon>Actinomycetota</taxon>
        <taxon>Actinomycetes</taxon>
        <taxon>Kitasatosporales</taxon>
        <taxon>Streptomycetaceae</taxon>
        <taxon>Streptomyces</taxon>
    </lineage>
</organism>
<dbReference type="InterPro" id="IPR001932">
    <property type="entry name" value="PPM-type_phosphatase-like_dom"/>
</dbReference>
<dbReference type="AlphaFoldDB" id="A0ABD5E1U5"/>
<keyword evidence="1" id="KW-0378">Hydrolase</keyword>
<dbReference type="Gene3D" id="3.30.450.20">
    <property type="entry name" value="PAS domain"/>
    <property type="match status" value="1"/>
</dbReference>
<evidence type="ECO:0000313" key="4">
    <source>
        <dbReference type="Proteomes" id="UP001183607"/>
    </source>
</evidence>
<dbReference type="SUPFAM" id="SSF81606">
    <property type="entry name" value="PP2C-like"/>
    <property type="match status" value="1"/>
</dbReference>
<sequence length="681" mass="72159">MVSEKPEAGGEATRGLPGLRHVRTGIALVEGDTYILTDANPAFAEHAGPHLAPPGGPVPPGPLRAALDRARRTGRTERVRLPAATPGHGDPHGPLVLLCLPLRPAQGPPPLLLLAQVLPDTAETDPADAGPGERPLDDDALVLRYQALLSAVPQVVWTRDPEGRVTRLSGTEDAGRIALPLPGDGEDWLDAVHPKDRERFTREWHEATAGATHVTTVVRVRVGEDPRAYRHLRLTAVPVARADGRREWVGTVADAESEWFASTRERLLARMAEVSTARDLSEAFRTTAAVVVPDLADSIAVFEVQGATAPSALAARSAVPAERVAFAPDLPVLPPLGDGFSLGHMAEEVLRDREPRLVVFPAGAPPEDKISSVSRGWLREAGATCLALLPVLVDGRAVALASVANCLGNPPPTELELRLLQDVLQGLSRPLRRTLELQRARETALVLQRSFLTAAPDLAGAEIRARYVPANAAAEVGGDWYDATRLAGGAVALTIGDVAGHDLDAATAMGSVNSMLRGLAWDAGPHADPARTLDRLDGMVQGLGTASLVTTVHALLCPAPGRGWHVTLANAGHPPPLLLRAAGPVDCVGDEEPDPPLCTPPGPARSSTKLFLAKGDTLLLYTDGLVEIPEARITDRIAHLRHRVEKLHRDGQTLEALVRDVVAHVRAGKDDIAVIAFRATG</sequence>
<feature type="domain" description="PPM-type phosphatase" evidence="2">
    <location>
        <begin position="458"/>
        <end position="679"/>
    </location>
</feature>
<dbReference type="InterPro" id="IPR036457">
    <property type="entry name" value="PPM-type-like_dom_sf"/>
</dbReference>
<evidence type="ECO:0000313" key="3">
    <source>
        <dbReference type="EMBL" id="MDT0415426.1"/>
    </source>
</evidence>
<dbReference type="PANTHER" id="PTHR43156:SF2">
    <property type="entry name" value="STAGE II SPORULATION PROTEIN E"/>
    <property type="match status" value="1"/>
</dbReference>
<dbReference type="SMART" id="SM00331">
    <property type="entry name" value="PP2C_SIG"/>
    <property type="match status" value="1"/>
</dbReference>
<protein>
    <submittedName>
        <fullName evidence="3">SpoIIE family protein phosphatase</fullName>
    </submittedName>
</protein>
<dbReference type="EMBL" id="JAVRER010000009">
    <property type="protein sequence ID" value="MDT0415426.1"/>
    <property type="molecule type" value="Genomic_DNA"/>
</dbReference>
<reference evidence="4" key="1">
    <citation type="submission" date="2023-07" db="EMBL/GenBank/DDBJ databases">
        <title>30 novel species of actinomycetes from the DSMZ collection.</title>
        <authorList>
            <person name="Nouioui I."/>
        </authorList>
    </citation>
    <scope>NUCLEOTIDE SEQUENCE [LARGE SCALE GENOMIC DNA]</scope>
    <source>
        <strain evidence="4">DSM 41982</strain>
    </source>
</reference>
<accession>A0ABD5E1U5</accession>